<keyword evidence="1" id="KW-0812">Transmembrane</keyword>
<evidence type="ECO:0000313" key="5">
    <source>
        <dbReference type="Proteomes" id="UP000182276"/>
    </source>
</evidence>
<keyword evidence="5" id="KW-1185">Reference proteome</keyword>
<name>A0A8D4C5F2_9GAMM</name>
<dbReference type="Proteomes" id="UP000182276">
    <property type="component" value="Unassembled WGS sequence"/>
</dbReference>
<keyword evidence="1" id="KW-0472">Membrane</keyword>
<reference evidence="3 5" key="2">
    <citation type="submission" date="2016-10" db="EMBL/GenBank/DDBJ databases">
        <authorList>
            <person name="Varghese N."/>
            <person name="Submissions S."/>
        </authorList>
    </citation>
    <scope>NUCLEOTIDE SEQUENCE [LARGE SCALE GENOMIC DNA]</scope>
    <source>
        <strain evidence="3 5">DSM 6083</strain>
    </source>
</reference>
<evidence type="ECO:0000313" key="3">
    <source>
        <dbReference type="EMBL" id="SDM09904.1"/>
    </source>
</evidence>
<dbReference type="AlphaFoldDB" id="A0A8D4C5F2"/>
<sequence>MAEVDPRARELGYEPQDARVPRVLLAGLIIAVGLGLSLGGVALLLHLYAQHEPEQPPTPREASAFRPAIPNLDAAAQVAAPAVLAAARRRLQTLGWVDRQAGLAHLPIDEAMARLAHEGWPEADASGEEPGHD</sequence>
<dbReference type="Proteomes" id="UP000031271">
    <property type="component" value="Chromosome"/>
</dbReference>
<evidence type="ECO:0000313" key="2">
    <source>
        <dbReference type="EMBL" id="AJE17390.1"/>
    </source>
</evidence>
<reference evidence="2 4" key="3">
    <citation type="journal article" name="Genome Announc.">
        <title>Complete Genome Sequence of Pseudomonas balearica DSM 6083T.</title>
        <authorList>
            <person name="Bennasar-Figueras A."/>
            <person name="Salva-Serra F."/>
            <person name="Jaen-Luchoro D."/>
            <person name="Segui C."/>
            <person name="Aliaga F."/>
            <person name="Busquets A."/>
            <person name="Gomila M."/>
            <person name="Moore E.R."/>
            <person name="Lalucat J."/>
        </authorList>
    </citation>
    <scope>NUCLEOTIDE SEQUENCE [LARGE SCALE GENOMIC DNA]</scope>
    <source>
        <strain evidence="4">DSM 6083</strain>
        <strain evidence="2">DSM6083</strain>
    </source>
</reference>
<dbReference type="EMBL" id="FNHO01000002">
    <property type="protein sequence ID" value="SDM09904.1"/>
    <property type="molecule type" value="Genomic_DNA"/>
</dbReference>
<keyword evidence="1" id="KW-1133">Transmembrane helix</keyword>
<dbReference type="GeneID" id="77260955"/>
<evidence type="ECO:0000256" key="1">
    <source>
        <dbReference type="SAM" id="Phobius"/>
    </source>
</evidence>
<proteinExistence type="predicted"/>
<protein>
    <submittedName>
        <fullName evidence="2">Uncharacterized protein</fullName>
    </submittedName>
</protein>
<evidence type="ECO:0000313" key="4">
    <source>
        <dbReference type="Proteomes" id="UP000031271"/>
    </source>
</evidence>
<gene>
    <name evidence="2" type="ORF">CL52_13695</name>
    <name evidence="3" type="ORF">SAMN05660875_102217</name>
</gene>
<dbReference type="KEGG" id="pbm:CL52_13695"/>
<dbReference type="RefSeq" id="WP_041109240.1">
    <property type="nucleotide sequence ID" value="NZ_CP007511.1"/>
</dbReference>
<reference evidence="4" key="1">
    <citation type="submission" date="2014-03" db="EMBL/GenBank/DDBJ databases">
        <title>Complete genome of Pseudomonas balearica DSM 6083T, a sewage water isolate from an enrichment with 2-methylnaphthalene.</title>
        <authorList>
            <person name="Salva-Serra F."/>
            <person name="Jaen-Luchoro D."/>
            <person name="Busquets A."/>
            <person name="Pena A."/>
            <person name="Gomila M."/>
            <person name="Bosch R."/>
            <person name="Nogales B."/>
            <person name="Garcia-Valdes E."/>
            <person name="Lalucat J."/>
            <person name="Bennasar A."/>
        </authorList>
    </citation>
    <scope>NUCLEOTIDE SEQUENCE [LARGE SCALE GENOMIC DNA]</scope>
    <source>
        <strain evidence="4">DSM 6083</strain>
    </source>
</reference>
<accession>A0A8D4C5F2</accession>
<dbReference type="EMBL" id="CP007511">
    <property type="protein sequence ID" value="AJE17390.1"/>
    <property type="molecule type" value="Genomic_DNA"/>
</dbReference>
<organism evidence="2 4">
    <name type="scientific">Stutzerimonas balearica DSM 6083</name>
    <dbReference type="NCBI Taxonomy" id="1123016"/>
    <lineage>
        <taxon>Bacteria</taxon>
        <taxon>Pseudomonadati</taxon>
        <taxon>Pseudomonadota</taxon>
        <taxon>Gammaproteobacteria</taxon>
        <taxon>Pseudomonadales</taxon>
        <taxon>Pseudomonadaceae</taxon>
        <taxon>Stutzerimonas</taxon>
    </lineage>
</organism>
<feature type="transmembrane region" description="Helical" evidence="1">
    <location>
        <begin position="23"/>
        <end position="49"/>
    </location>
</feature>